<dbReference type="Proteomes" id="UP001211907">
    <property type="component" value="Unassembled WGS sequence"/>
</dbReference>
<dbReference type="SMART" id="SM00382">
    <property type="entry name" value="AAA"/>
    <property type="match status" value="1"/>
</dbReference>
<sequence>MTIPLNGSSEFETLSSTPHFSIIRSTVDPNAPPQFLIEKDNKKENEISLFSTIKLLIPSTPLSRRVSPHQLYFALGRFRSLALTLKEFNESLRPVLEDDDQARYAKHHAMNLFSSLGFRPTTGNEPVSVSGLDNLIDAIEKKFKETIESQRAAIEGGNIEFDGLGELYVPGSTVVAVTNLAGGSVKAAYRVRESWFEETKTLFGIQKCFKIRMETVVSFGTYFAVVEFEEVYSGWTGAKVKTLQELGVATPIREGTSSEFKNQTNPFKERGTKCIQMTANITNYDVKFLEYSSSSFFIHGRSKTKNAIVPSSTSGRIVIDGERGLLLGHYPSQGSDEVTLAIANAASRYKRVIGTTSKINSTTAKQPPFTDNTLLLFKTPPEFLHAYIWPALVGFSFAVKAWGHVLIDSLHPIQFKNNAFDQLVLEPSRKKLIKALVRFGGKSTSAKFEDIVAGKAGGSVFLLHGPPGVGKTLTAEAIAELLHKPLYYVTMGELGTNPEEMEQRLGTVLELCSGWDALAIIDEADVFLEKRVTAGGSDVVRNAMVCVMLRLLEYHEGILFLTTNRVLEFDPALESRVTVALRYDHLDPSAREQVWRNLIGKLSGIQVSEDINYAKLAETVLNGRQIKNAVRLALALAEDEGSLLTQNLIEQTMAITSIGRQEMITNAYYI</sequence>
<dbReference type="SUPFAM" id="SSF52540">
    <property type="entry name" value="P-loop containing nucleoside triphosphate hydrolases"/>
    <property type="match status" value="1"/>
</dbReference>
<accession>A0AAD5TC86</accession>
<gene>
    <name evidence="2" type="ORF">HK100_004756</name>
</gene>
<feature type="domain" description="AAA+ ATPase" evidence="1">
    <location>
        <begin position="457"/>
        <end position="573"/>
    </location>
</feature>
<dbReference type="CDD" id="cd19481">
    <property type="entry name" value="RecA-like_protease"/>
    <property type="match status" value="1"/>
</dbReference>
<dbReference type="GO" id="GO:0005524">
    <property type="term" value="F:ATP binding"/>
    <property type="evidence" value="ECO:0007669"/>
    <property type="project" value="InterPro"/>
</dbReference>
<dbReference type="PANTHER" id="PTHR46411">
    <property type="entry name" value="FAMILY ATPASE, PUTATIVE-RELATED"/>
    <property type="match status" value="1"/>
</dbReference>
<dbReference type="InterPro" id="IPR003959">
    <property type="entry name" value="ATPase_AAA_core"/>
</dbReference>
<evidence type="ECO:0000313" key="2">
    <source>
        <dbReference type="EMBL" id="KAJ3141968.1"/>
    </source>
</evidence>
<protein>
    <recommendedName>
        <fullName evidence="1">AAA+ ATPase domain-containing protein</fullName>
    </recommendedName>
</protein>
<name>A0AAD5TC86_9FUNG</name>
<dbReference type="Gene3D" id="3.40.50.300">
    <property type="entry name" value="P-loop containing nucleotide triphosphate hydrolases"/>
    <property type="match status" value="1"/>
</dbReference>
<dbReference type="Pfam" id="PF00004">
    <property type="entry name" value="AAA"/>
    <property type="match status" value="1"/>
</dbReference>
<dbReference type="EMBL" id="JADGJH010000023">
    <property type="protein sequence ID" value="KAJ3141968.1"/>
    <property type="molecule type" value="Genomic_DNA"/>
</dbReference>
<dbReference type="InterPro" id="IPR003593">
    <property type="entry name" value="AAA+_ATPase"/>
</dbReference>
<dbReference type="GO" id="GO:0016887">
    <property type="term" value="F:ATP hydrolysis activity"/>
    <property type="evidence" value="ECO:0007669"/>
    <property type="project" value="InterPro"/>
</dbReference>
<dbReference type="PANTHER" id="PTHR46411:SF3">
    <property type="entry name" value="AAA+ ATPASE DOMAIN-CONTAINING PROTEIN"/>
    <property type="match status" value="1"/>
</dbReference>
<organism evidence="2 3">
    <name type="scientific">Physocladia obscura</name>
    <dbReference type="NCBI Taxonomy" id="109957"/>
    <lineage>
        <taxon>Eukaryota</taxon>
        <taxon>Fungi</taxon>
        <taxon>Fungi incertae sedis</taxon>
        <taxon>Chytridiomycota</taxon>
        <taxon>Chytridiomycota incertae sedis</taxon>
        <taxon>Chytridiomycetes</taxon>
        <taxon>Chytridiales</taxon>
        <taxon>Chytriomycetaceae</taxon>
        <taxon>Physocladia</taxon>
    </lineage>
</organism>
<proteinExistence type="predicted"/>
<dbReference type="InterPro" id="IPR027417">
    <property type="entry name" value="P-loop_NTPase"/>
</dbReference>
<evidence type="ECO:0000313" key="3">
    <source>
        <dbReference type="Proteomes" id="UP001211907"/>
    </source>
</evidence>
<dbReference type="AlphaFoldDB" id="A0AAD5TC86"/>
<comment type="caution">
    <text evidence="2">The sequence shown here is derived from an EMBL/GenBank/DDBJ whole genome shotgun (WGS) entry which is preliminary data.</text>
</comment>
<keyword evidence="3" id="KW-1185">Reference proteome</keyword>
<evidence type="ECO:0000259" key="1">
    <source>
        <dbReference type="SMART" id="SM00382"/>
    </source>
</evidence>
<reference evidence="2" key="1">
    <citation type="submission" date="2020-05" db="EMBL/GenBank/DDBJ databases">
        <title>Phylogenomic resolution of chytrid fungi.</title>
        <authorList>
            <person name="Stajich J.E."/>
            <person name="Amses K."/>
            <person name="Simmons R."/>
            <person name="Seto K."/>
            <person name="Myers J."/>
            <person name="Bonds A."/>
            <person name="Quandt C.A."/>
            <person name="Barry K."/>
            <person name="Liu P."/>
            <person name="Grigoriev I."/>
            <person name="Longcore J.E."/>
            <person name="James T.Y."/>
        </authorList>
    </citation>
    <scope>NUCLEOTIDE SEQUENCE</scope>
    <source>
        <strain evidence="2">JEL0513</strain>
    </source>
</reference>